<comment type="caution">
    <text evidence="1">The sequence shown here is derived from an EMBL/GenBank/DDBJ whole genome shotgun (WGS) entry which is preliminary data.</text>
</comment>
<evidence type="ECO:0000313" key="1">
    <source>
        <dbReference type="EMBL" id="KAI4321431.1"/>
    </source>
</evidence>
<proteinExistence type="predicted"/>
<protein>
    <submittedName>
        <fullName evidence="1">Uncharacterized protein</fullName>
    </submittedName>
</protein>
<reference evidence="2" key="1">
    <citation type="journal article" date="2023" name="Front. Plant Sci.">
        <title>Chromosomal-level genome assembly of Melastoma candidum provides insights into trichome evolution.</title>
        <authorList>
            <person name="Zhong Y."/>
            <person name="Wu W."/>
            <person name="Sun C."/>
            <person name="Zou P."/>
            <person name="Liu Y."/>
            <person name="Dai S."/>
            <person name="Zhou R."/>
        </authorList>
    </citation>
    <scope>NUCLEOTIDE SEQUENCE [LARGE SCALE GENOMIC DNA]</scope>
</reference>
<keyword evidence="2" id="KW-1185">Reference proteome</keyword>
<name>A0ACB9MCY8_9MYRT</name>
<sequence>MFARKGLYVIISGVLEHYIELVVPGYPSSMVQRTSLGHNHKKTVARATEDLLLGFVVPAGETGACHLGQFLMRKAA</sequence>
<dbReference type="EMBL" id="CM042889">
    <property type="protein sequence ID" value="KAI4321431.1"/>
    <property type="molecule type" value="Genomic_DNA"/>
</dbReference>
<gene>
    <name evidence="1" type="ORF">MLD38_034812</name>
</gene>
<evidence type="ECO:0000313" key="2">
    <source>
        <dbReference type="Proteomes" id="UP001057402"/>
    </source>
</evidence>
<dbReference type="Proteomes" id="UP001057402">
    <property type="component" value="Chromosome 10"/>
</dbReference>
<accession>A0ACB9MCY8</accession>
<organism evidence="1 2">
    <name type="scientific">Melastoma candidum</name>
    <dbReference type="NCBI Taxonomy" id="119954"/>
    <lineage>
        <taxon>Eukaryota</taxon>
        <taxon>Viridiplantae</taxon>
        <taxon>Streptophyta</taxon>
        <taxon>Embryophyta</taxon>
        <taxon>Tracheophyta</taxon>
        <taxon>Spermatophyta</taxon>
        <taxon>Magnoliopsida</taxon>
        <taxon>eudicotyledons</taxon>
        <taxon>Gunneridae</taxon>
        <taxon>Pentapetalae</taxon>
        <taxon>rosids</taxon>
        <taxon>malvids</taxon>
        <taxon>Myrtales</taxon>
        <taxon>Melastomataceae</taxon>
        <taxon>Melastomatoideae</taxon>
        <taxon>Melastomateae</taxon>
        <taxon>Melastoma</taxon>
    </lineage>
</organism>